<accession>A0A0A7CNI0</accession>
<dbReference type="PRINTS" id="PR01217">
    <property type="entry name" value="PRICHEXTENSN"/>
</dbReference>
<evidence type="ECO:0000313" key="4">
    <source>
        <dbReference type="EMBL" id="OQR99587.1"/>
    </source>
</evidence>
<dbReference type="AlphaFoldDB" id="A0A0A7CNI0"/>
<sequence>MKIASVIAIAALGVAAVSAEHQAQNGVVHFDSEETVLEEGFEPFSETESYDIYPTPPPSTPTPAPTFPTPCPTTATPKPTTKAPTTAPCTTTPKPTTKAPTTAPCTTTPKPTTKAPTTA</sequence>
<name>A0A0A7CNI0_ACHHY</name>
<feature type="non-terminal residue" evidence="3">
    <location>
        <position position="119"/>
    </location>
</feature>
<dbReference type="EMBL" id="KM038554">
    <property type="protein sequence ID" value="AIG56015.1"/>
    <property type="molecule type" value="Genomic_DNA"/>
</dbReference>
<reference evidence="3 5" key="1">
    <citation type="journal article" date="2014" name="Genome Biol. Evol.">
        <title>The secreted proteins of Achlya hypogyna and Thraustotheca clavata identify the ancestral oomycete secretome and reveal gene acquisitions by horizontal gene transfer.</title>
        <authorList>
            <person name="Misner I."/>
            <person name="Blouin N."/>
            <person name="Leonard G."/>
            <person name="Richards T.A."/>
            <person name="Lane C.E."/>
        </authorList>
    </citation>
    <scope>NUCLEOTIDE SEQUENCE</scope>
    <source>
        <strain evidence="3 5">ATCC 48635</strain>
    </source>
</reference>
<feature type="signal peptide" evidence="2">
    <location>
        <begin position="1"/>
        <end position="19"/>
    </location>
</feature>
<dbReference type="EMBL" id="JNBR01000052">
    <property type="protein sequence ID" value="OQR99587.1"/>
    <property type="molecule type" value="Genomic_DNA"/>
</dbReference>
<feature type="chain" id="PRO_5002026847" evidence="2">
    <location>
        <begin position="20"/>
        <end position="119"/>
    </location>
</feature>
<feature type="compositionally biased region" description="Pro residues" evidence="1">
    <location>
        <begin position="54"/>
        <end position="71"/>
    </location>
</feature>
<gene>
    <name evidence="4" type="ORF">ACHHYP_05535</name>
</gene>
<evidence type="ECO:0000256" key="1">
    <source>
        <dbReference type="SAM" id="MobiDB-lite"/>
    </source>
</evidence>
<feature type="compositionally biased region" description="Low complexity" evidence="1">
    <location>
        <begin position="72"/>
        <end position="119"/>
    </location>
</feature>
<proteinExistence type="predicted"/>
<keyword evidence="2" id="KW-0732">Signal</keyword>
<evidence type="ECO:0000256" key="2">
    <source>
        <dbReference type="SAM" id="SignalP"/>
    </source>
</evidence>
<dbReference type="Proteomes" id="UP000243579">
    <property type="component" value="Unassembled WGS sequence"/>
</dbReference>
<feature type="region of interest" description="Disordered" evidence="1">
    <location>
        <begin position="43"/>
        <end position="119"/>
    </location>
</feature>
<evidence type="ECO:0000313" key="5">
    <source>
        <dbReference type="Proteomes" id="UP000243579"/>
    </source>
</evidence>
<evidence type="ECO:0000313" key="3">
    <source>
        <dbReference type="EMBL" id="AIG56015.1"/>
    </source>
</evidence>
<protein>
    <submittedName>
        <fullName evidence="3">Secreted protein</fullName>
    </submittedName>
</protein>
<keyword evidence="5" id="KW-1185">Reference proteome</keyword>
<organism evidence="3">
    <name type="scientific">Achlya hypogyna</name>
    <name type="common">Oomycete</name>
    <name type="synonym">Protoachlya hypogyna</name>
    <dbReference type="NCBI Taxonomy" id="1202772"/>
    <lineage>
        <taxon>Eukaryota</taxon>
        <taxon>Sar</taxon>
        <taxon>Stramenopiles</taxon>
        <taxon>Oomycota</taxon>
        <taxon>Saprolegniomycetes</taxon>
        <taxon>Saprolegniales</taxon>
        <taxon>Achlyaceae</taxon>
        <taxon>Achlya</taxon>
    </lineage>
</organism>